<reference evidence="3" key="1">
    <citation type="submission" date="2022-11" db="UniProtKB">
        <authorList>
            <consortium name="WormBaseParasite"/>
        </authorList>
    </citation>
    <scope>IDENTIFICATION</scope>
</reference>
<keyword evidence="1" id="KW-0812">Transmembrane</keyword>
<keyword evidence="1" id="KW-1133">Transmembrane helix</keyword>
<evidence type="ECO:0000256" key="1">
    <source>
        <dbReference type="SAM" id="Phobius"/>
    </source>
</evidence>
<dbReference type="WBParaSite" id="nRc.2.0.1.t28417-RA">
    <property type="protein sequence ID" value="nRc.2.0.1.t28417-RA"/>
    <property type="gene ID" value="nRc.2.0.1.g28417"/>
</dbReference>
<name>A0A915JQN2_ROMCU</name>
<accession>A0A915JQN2</accession>
<keyword evidence="2" id="KW-1185">Reference proteome</keyword>
<dbReference type="Proteomes" id="UP000887565">
    <property type="component" value="Unplaced"/>
</dbReference>
<keyword evidence="1" id="KW-0472">Membrane</keyword>
<protein>
    <submittedName>
        <fullName evidence="3">Uncharacterized protein</fullName>
    </submittedName>
</protein>
<dbReference type="AlphaFoldDB" id="A0A915JQN2"/>
<evidence type="ECO:0000313" key="3">
    <source>
        <dbReference type="WBParaSite" id="nRc.2.0.1.t28417-RA"/>
    </source>
</evidence>
<feature type="transmembrane region" description="Helical" evidence="1">
    <location>
        <begin position="17"/>
        <end position="37"/>
    </location>
</feature>
<organism evidence="2 3">
    <name type="scientific">Romanomermis culicivorax</name>
    <name type="common">Nematode worm</name>
    <dbReference type="NCBI Taxonomy" id="13658"/>
    <lineage>
        <taxon>Eukaryota</taxon>
        <taxon>Metazoa</taxon>
        <taxon>Ecdysozoa</taxon>
        <taxon>Nematoda</taxon>
        <taxon>Enoplea</taxon>
        <taxon>Dorylaimia</taxon>
        <taxon>Mermithida</taxon>
        <taxon>Mermithoidea</taxon>
        <taxon>Mermithidae</taxon>
        <taxon>Romanomermis</taxon>
    </lineage>
</organism>
<sequence length="65" mass="6967">MPSVTLADASASADGKFLAIGLSLTLYLGAVVFYFYTSLPFANFTARNLGVYQIQGDEHLGNAYN</sequence>
<evidence type="ECO:0000313" key="2">
    <source>
        <dbReference type="Proteomes" id="UP000887565"/>
    </source>
</evidence>
<proteinExistence type="predicted"/>